<dbReference type="Gene3D" id="3.40.50.150">
    <property type="entry name" value="Vaccinia Virus protein VP39"/>
    <property type="match status" value="1"/>
</dbReference>
<dbReference type="SUPFAM" id="SSF53335">
    <property type="entry name" value="S-adenosyl-L-methionine-dependent methyltransferases"/>
    <property type="match status" value="1"/>
</dbReference>
<keyword evidence="1" id="KW-1185">Reference proteome</keyword>
<dbReference type="InterPro" id="IPR019410">
    <property type="entry name" value="Methyltransf_16"/>
</dbReference>
<dbReference type="GeneID" id="117578194"/>
<dbReference type="PANTHER" id="PTHR14614">
    <property type="entry name" value="HEPATOCELLULAR CARCINOMA-ASSOCIATED ANTIGEN"/>
    <property type="match status" value="1"/>
</dbReference>
<dbReference type="AlphaFoldDB" id="A0A6P8Y0F0"/>
<dbReference type="InterPro" id="IPR029063">
    <property type="entry name" value="SAM-dependent_MTases_sf"/>
</dbReference>
<reference evidence="2" key="1">
    <citation type="submission" date="2025-08" db="UniProtKB">
        <authorList>
            <consortium name="RefSeq"/>
        </authorList>
    </citation>
    <scope>IDENTIFICATION</scope>
    <source>
        <strain evidence="2">15112-1751.03</strain>
        <tissue evidence="2">Whole Adult</tissue>
    </source>
</reference>
<sequence length="332" mass="37332">MDDSNKFAKLHQQFLCCYPINKMAWSTLKLPMELEEQRALIAATCGHELNQFFPVRRSYQEAFVKRLLQLLKDHEDLHDDIFDSMCGQLAKASLDDAASDATSSSTTTSSYAYKHYVLQPGQHITLRESNSFVSEGTTGLCTWEAALALADYLLQHASLLAGKHVLELGAGAGLLGILLKHRSLQLQVGQVLLTDGSAPCVQLMRHNIALNFKDLDDVVATPQCAELRWNRVAQFEWSKYAIPDLLLAADVVYDETQFEWLLQALDYIFDLAQNRCQMLLASTVRNVDTLHKFMVKLEEHHYQVTPCANVSACASHFCRDHTAAVQIVCIKR</sequence>
<dbReference type="GO" id="GO:0032991">
    <property type="term" value="C:protein-containing complex"/>
    <property type="evidence" value="ECO:0007669"/>
    <property type="project" value="TreeGrafter"/>
</dbReference>
<dbReference type="RefSeq" id="XP_034119403.1">
    <property type="nucleotide sequence ID" value="XM_034263512.2"/>
</dbReference>
<evidence type="ECO:0000313" key="1">
    <source>
        <dbReference type="Proteomes" id="UP000515160"/>
    </source>
</evidence>
<dbReference type="Proteomes" id="UP000515160">
    <property type="component" value="Chromosome X"/>
</dbReference>
<proteinExistence type="predicted"/>
<protein>
    <submittedName>
        <fullName evidence="2">Protein-lysine N-methyltransferase EEF2KMT</fullName>
    </submittedName>
</protein>
<dbReference type="PANTHER" id="PTHR14614:SF130">
    <property type="entry name" value="PROTEIN-LYSINE N-METHYLTRANSFERASE EEF2KMT"/>
    <property type="match status" value="1"/>
</dbReference>
<organism evidence="1 2">
    <name type="scientific">Drosophila albomicans</name>
    <name type="common">Fruit fly</name>
    <dbReference type="NCBI Taxonomy" id="7291"/>
    <lineage>
        <taxon>Eukaryota</taxon>
        <taxon>Metazoa</taxon>
        <taxon>Ecdysozoa</taxon>
        <taxon>Arthropoda</taxon>
        <taxon>Hexapoda</taxon>
        <taxon>Insecta</taxon>
        <taxon>Pterygota</taxon>
        <taxon>Neoptera</taxon>
        <taxon>Endopterygota</taxon>
        <taxon>Diptera</taxon>
        <taxon>Brachycera</taxon>
        <taxon>Muscomorpha</taxon>
        <taxon>Ephydroidea</taxon>
        <taxon>Drosophilidae</taxon>
        <taxon>Drosophila</taxon>
    </lineage>
</organism>
<dbReference type="Pfam" id="PF10294">
    <property type="entry name" value="Methyltransf_16"/>
    <property type="match status" value="1"/>
</dbReference>
<evidence type="ECO:0000313" key="2">
    <source>
        <dbReference type="RefSeq" id="XP_034119403.1"/>
    </source>
</evidence>
<name>A0A6P8Y0F0_DROAB</name>
<gene>
    <name evidence="2" type="primary">LOC117578194</name>
</gene>
<accession>A0A6P8Y0F0</accession>
<dbReference type="OrthoDB" id="194386at2759"/>